<dbReference type="AlphaFoldDB" id="A0A1E4RLG5"/>
<evidence type="ECO:0000256" key="10">
    <source>
        <dbReference type="ARBA" id="ARBA00023172"/>
    </source>
</evidence>
<name>A0A1E4RLG5_9ASCO</name>
<evidence type="ECO:0000256" key="7">
    <source>
        <dbReference type="ARBA" id="ARBA00022771"/>
    </source>
</evidence>
<reference evidence="16" key="1">
    <citation type="submission" date="2016-05" db="EMBL/GenBank/DDBJ databases">
        <title>Comparative genomics of biotechnologically important yeasts.</title>
        <authorList>
            <consortium name="DOE Joint Genome Institute"/>
            <person name="Riley R."/>
            <person name="Haridas S."/>
            <person name="Wolfe K.H."/>
            <person name="Lopes M.R."/>
            <person name="Hittinger C.T."/>
            <person name="Goker M."/>
            <person name="Salamov A."/>
            <person name="Wisecaver J."/>
            <person name="Long T.M."/>
            <person name="Aerts A.L."/>
            <person name="Barry K."/>
            <person name="Choi C."/>
            <person name="Clum A."/>
            <person name="Coughlan A.Y."/>
            <person name="Deshpande S."/>
            <person name="Douglass A.P."/>
            <person name="Hanson S.J."/>
            <person name="Klenk H.-P."/>
            <person name="Labutti K."/>
            <person name="Lapidus A."/>
            <person name="Lindquist E."/>
            <person name="Lipzen A."/>
            <person name="Meier-Kolthoff J.P."/>
            <person name="Ohm R.A."/>
            <person name="Otillar R.P."/>
            <person name="Pangilinan J."/>
            <person name="Peng Y."/>
            <person name="Rokas A."/>
            <person name="Rosa C.A."/>
            <person name="Scheuner C."/>
            <person name="Sibirny A.A."/>
            <person name="Slot J.C."/>
            <person name="Stielow J.B."/>
            <person name="Sun H."/>
            <person name="Kurtzman C.P."/>
            <person name="Blackwell M."/>
            <person name="Grigoriev I.V."/>
            <person name="Jeffries T.W."/>
        </authorList>
    </citation>
    <scope>NUCLEOTIDE SEQUENCE [LARGE SCALE GENOMIC DNA]</scope>
    <source>
        <strain evidence="16">NRRL Y-1933</strain>
    </source>
</reference>
<keyword evidence="5 13" id="KW-0479">Metal-binding</keyword>
<keyword evidence="10 13" id="KW-0233">DNA recombination</keyword>
<dbReference type="GO" id="GO:0030915">
    <property type="term" value="C:Smc5-Smc6 complex"/>
    <property type="evidence" value="ECO:0007669"/>
    <property type="project" value="UniProtKB-UniRule"/>
</dbReference>
<dbReference type="InterPro" id="IPR036388">
    <property type="entry name" value="WH-like_DNA-bd_sf"/>
</dbReference>
<evidence type="ECO:0000313" key="15">
    <source>
        <dbReference type="EMBL" id="ODV67955.1"/>
    </source>
</evidence>
<sequence>MDSYSEPHRILLTYILAVKAVQHKELLEKFQIISQEYEELDIDDRDLSPKLRKFISIINSILEKYSFKIDELKHQITGESYFVFITTKKDDFIKGSTTYSPPELDSIKTIIEEIIDNDSEFSIGIVNANQTLVNSLNRSQRDAYALLTRLIDDGWFELTTEDKLILSIRSLSDLKQYLIDSYGIYSSNDVNGKILQCKVCSNIVTLGYKCKSEPIDVNFHYKCLDIYNRQMASNEDDNKDFIDTDKENLTVIGVEVDTLKITS</sequence>
<evidence type="ECO:0000256" key="9">
    <source>
        <dbReference type="ARBA" id="ARBA00022833"/>
    </source>
</evidence>
<dbReference type="PANTHER" id="PTHR20973:SF0">
    <property type="entry name" value="NON-STRUCTURAL MAINTENANCE OF CHROMOSOMES ELEMENT 1 HOMOLOG"/>
    <property type="match status" value="1"/>
</dbReference>
<keyword evidence="11 13" id="KW-0234">DNA repair</keyword>
<evidence type="ECO:0000256" key="8">
    <source>
        <dbReference type="ARBA" id="ARBA00022786"/>
    </source>
</evidence>
<keyword evidence="16" id="KW-1185">Reference proteome</keyword>
<dbReference type="Pfam" id="PF08746">
    <property type="entry name" value="zf-RING-like"/>
    <property type="match status" value="1"/>
</dbReference>
<comment type="function">
    <text evidence="13">Acts in a DNA repair pathway for removal of UV-induced DNA damage that is distinct from classical nucleotide excision repair and in repair of ionizing radiation damage. Functions in homologous recombination repair of DNA double strand breaks and in recovery of stalled replication forks.</text>
</comment>
<comment type="subcellular location">
    <subcellularLocation>
        <location evidence="2 13">Nucleus</location>
    </subcellularLocation>
</comment>
<evidence type="ECO:0000256" key="6">
    <source>
        <dbReference type="ARBA" id="ARBA00022763"/>
    </source>
</evidence>
<comment type="similarity">
    <text evidence="3 13">Belongs to the NSE1 family.</text>
</comment>
<dbReference type="Proteomes" id="UP000095085">
    <property type="component" value="Unassembled WGS sequence"/>
</dbReference>
<dbReference type="STRING" id="984485.A0A1E4RLG5"/>
<evidence type="ECO:0000313" key="16">
    <source>
        <dbReference type="Proteomes" id="UP000095085"/>
    </source>
</evidence>
<dbReference type="OrthoDB" id="185455at2759"/>
<evidence type="ECO:0000256" key="5">
    <source>
        <dbReference type="ARBA" id="ARBA00022723"/>
    </source>
</evidence>
<dbReference type="GO" id="GO:0061630">
    <property type="term" value="F:ubiquitin protein ligase activity"/>
    <property type="evidence" value="ECO:0007669"/>
    <property type="project" value="UniProtKB-EC"/>
</dbReference>
<dbReference type="RefSeq" id="XP_020077022.1">
    <property type="nucleotide sequence ID" value="XM_020222227.1"/>
</dbReference>
<keyword evidence="9 13" id="KW-0862">Zinc</keyword>
<keyword evidence="8 13" id="KW-0833">Ubl conjugation pathway</keyword>
<dbReference type="GO" id="GO:0005634">
    <property type="term" value="C:nucleus"/>
    <property type="evidence" value="ECO:0007669"/>
    <property type="project" value="UniProtKB-SubCell"/>
</dbReference>
<dbReference type="InterPro" id="IPR011513">
    <property type="entry name" value="Nse1"/>
</dbReference>
<evidence type="ECO:0000256" key="2">
    <source>
        <dbReference type="ARBA" id="ARBA00004123"/>
    </source>
</evidence>
<comment type="catalytic activity">
    <reaction evidence="1 13">
        <text>S-ubiquitinyl-[E2 ubiquitin-conjugating enzyme]-L-cysteine + [acceptor protein]-L-lysine = [E2 ubiquitin-conjugating enzyme]-L-cysteine + N(6)-ubiquitinyl-[acceptor protein]-L-lysine.</text>
        <dbReference type="EC" id="2.3.2.27"/>
    </reaction>
</comment>
<feature type="domain" description="Non-structural maintenance of chromosomes element 1 RING C4HC3-type" evidence="14">
    <location>
        <begin position="197"/>
        <end position="232"/>
    </location>
</feature>
<dbReference type="InterPro" id="IPR014857">
    <property type="entry name" value="Nse1_RING_C4HC3-type"/>
</dbReference>
<dbReference type="Pfam" id="PF07574">
    <property type="entry name" value="SMC_Nse1"/>
    <property type="match status" value="1"/>
</dbReference>
<gene>
    <name evidence="15" type="ORF">HYPBUDRAFT_156662</name>
</gene>
<accession>A0A1E4RLG5</accession>
<dbReference type="EC" id="2.3.2.27" evidence="13"/>
<dbReference type="Gene3D" id="3.90.1150.220">
    <property type="match status" value="1"/>
</dbReference>
<dbReference type="GO" id="GO:0008270">
    <property type="term" value="F:zinc ion binding"/>
    <property type="evidence" value="ECO:0007669"/>
    <property type="project" value="UniProtKB-KW"/>
</dbReference>
<proteinExistence type="inferred from homology"/>
<organism evidence="15 16">
    <name type="scientific">Hyphopichia burtonii NRRL Y-1933</name>
    <dbReference type="NCBI Taxonomy" id="984485"/>
    <lineage>
        <taxon>Eukaryota</taxon>
        <taxon>Fungi</taxon>
        <taxon>Dikarya</taxon>
        <taxon>Ascomycota</taxon>
        <taxon>Saccharomycotina</taxon>
        <taxon>Pichiomycetes</taxon>
        <taxon>Debaryomycetaceae</taxon>
        <taxon>Hyphopichia</taxon>
    </lineage>
</organism>
<dbReference type="GeneID" id="30996776"/>
<evidence type="ECO:0000256" key="1">
    <source>
        <dbReference type="ARBA" id="ARBA00000900"/>
    </source>
</evidence>
<evidence type="ECO:0000256" key="3">
    <source>
        <dbReference type="ARBA" id="ARBA00010258"/>
    </source>
</evidence>
<evidence type="ECO:0000256" key="4">
    <source>
        <dbReference type="ARBA" id="ARBA00022679"/>
    </source>
</evidence>
<keyword evidence="12 13" id="KW-0539">Nucleus</keyword>
<dbReference type="EMBL" id="KV454540">
    <property type="protein sequence ID" value="ODV67955.1"/>
    <property type="molecule type" value="Genomic_DNA"/>
</dbReference>
<dbReference type="GO" id="GO:0000724">
    <property type="term" value="P:double-strand break repair via homologous recombination"/>
    <property type="evidence" value="ECO:0007669"/>
    <property type="project" value="TreeGrafter"/>
</dbReference>
<evidence type="ECO:0000256" key="13">
    <source>
        <dbReference type="RuleBase" id="RU368018"/>
    </source>
</evidence>
<evidence type="ECO:0000256" key="12">
    <source>
        <dbReference type="ARBA" id="ARBA00023242"/>
    </source>
</evidence>
<keyword evidence="4 13" id="KW-0808">Transferase</keyword>
<keyword evidence="7 13" id="KW-0863">Zinc-finger</keyword>
<evidence type="ECO:0000259" key="14">
    <source>
        <dbReference type="Pfam" id="PF08746"/>
    </source>
</evidence>
<dbReference type="PANTHER" id="PTHR20973">
    <property type="entry name" value="NON-SMC ELEMENT 1-RELATED"/>
    <property type="match status" value="1"/>
</dbReference>
<comment type="subunit">
    <text evidence="13">Component of the Smc5-Smc6 complex.</text>
</comment>
<evidence type="ECO:0000256" key="11">
    <source>
        <dbReference type="ARBA" id="ARBA00023204"/>
    </source>
</evidence>
<protein>
    <recommendedName>
        <fullName evidence="13">Non-structural maintenance of chromosomes element 1 homolog</fullName>
        <ecNumber evidence="13">2.3.2.27</ecNumber>
    </recommendedName>
</protein>
<dbReference type="Gene3D" id="1.10.10.10">
    <property type="entry name" value="Winged helix-like DNA-binding domain superfamily/Winged helix DNA-binding domain"/>
    <property type="match status" value="1"/>
</dbReference>
<keyword evidence="6 13" id="KW-0227">DNA damage</keyword>